<dbReference type="PANTHER" id="PTHR43472">
    <property type="entry name" value="PHOSPHORIBOSYLAMINE--GLYCINE LIGASE"/>
    <property type="match status" value="1"/>
</dbReference>
<dbReference type="Pfam" id="PF02844">
    <property type="entry name" value="GARS_N"/>
    <property type="match status" value="1"/>
</dbReference>
<dbReference type="SUPFAM" id="SSF52440">
    <property type="entry name" value="PreATP-grasp domain"/>
    <property type="match status" value="1"/>
</dbReference>
<organism evidence="2">
    <name type="scientific">gut metagenome</name>
    <dbReference type="NCBI Taxonomy" id="749906"/>
    <lineage>
        <taxon>unclassified sequences</taxon>
        <taxon>metagenomes</taxon>
        <taxon>organismal metagenomes</taxon>
    </lineage>
</organism>
<gene>
    <name evidence="2" type="ORF">EVA_22729</name>
</gene>
<dbReference type="PANTHER" id="PTHR43472:SF1">
    <property type="entry name" value="PHOSPHORIBOSYLAMINE--GLYCINE LIGASE, CHLOROPLASTIC"/>
    <property type="match status" value="1"/>
</dbReference>
<protein>
    <submittedName>
        <fullName evidence="2">Phosphoribosylglycinamide synthetase</fullName>
    </submittedName>
</protein>
<accession>J9FP62</accession>
<sequence>MAETLVNILVLGSGGREHALLAKLAESPKAGKIWAAPGNGGTQGIAESVDLDIEDGAAVADFAEG</sequence>
<proteinExistence type="predicted"/>
<dbReference type="Gene3D" id="3.40.50.20">
    <property type="match status" value="1"/>
</dbReference>
<evidence type="ECO:0000313" key="2">
    <source>
        <dbReference type="EMBL" id="EJW89164.1"/>
    </source>
</evidence>
<dbReference type="InterPro" id="IPR016185">
    <property type="entry name" value="PreATP-grasp_dom_sf"/>
</dbReference>
<dbReference type="InterPro" id="IPR000115">
    <property type="entry name" value="PRibGlycinamide_synth"/>
</dbReference>
<dbReference type="GO" id="GO:0004637">
    <property type="term" value="F:phosphoribosylamine-glycine ligase activity"/>
    <property type="evidence" value="ECO:0007669"/>
    <property type="project" value="InterPro"/>
</dbReference>
<dbReference type="AlphaFoldDB" id="J9FP62"/>
<dbReference type="EMBL" id="AMCI01009657">
    <property type="protein sequence ID" value="EJW89164.1"/>
    <property type="molecule type" value="Genomic_DNA"/>
</dbReference>
<dbReference type="GO" id="GO:0009113">
    <property type="term" value="P:purine nucleobase biosynthetic process"/>
    <property type="evidence" value="ECO:0007669"/>
    <property type="project" value="InterPro"/>
</dbReference>
<dbReference type="InterPro" id="IPR020562">
    <property type="entry name" value="PRibGlycinamide_synth_N"/>
</dbReference>
<reference evidence="2" key="1">
    <citation type="journal article" date="2012" name="PLoS ONE">
        <title>Gene sets for utilization of primary and secondary nutrition supplies in the distal gut of endangered iberian lynx.</title>
        <authorList>
            <person name="Alcaide M."/>
            <person name="Messina E."/>
            <person name="Richter M."/>
            <person name="Bargiela R."/>
            <person name="Peplies J."/>
            <person name="Huws S.A."/>
            <person name="Newbold C.J."/>
            <person name="Golyshin P.N."/>
            <person name="Simon M.A."/>
            <person name="Lopez G."/>
            <person name="Yakimov M.M."/>
            <person name="Ferrer M."/>
        </authorList>
    </citation>
    <scope>NUCLEOTIDE SEQUENCE</scope>
</reference>
<name>J9FP62_9ZZZZ</name>
<feature type="domain" description="Phosphoribosylglycinamide synthetase N-terminal" evidence="1">
    <location>
        <begin position="7"/>
        <end position="64"/>
    </location>
</feature>
<evidence type="ECO:0000259" key="1">
    <source>
        <dbReference type="Pfam" id="PF02844"/>
    </source>
</evidence>
<comment type="caution">
    <text evidence="2">The sequence shown here is derived from an EMBL/GenBank/DDBJ whole genome shotgun (WGS) entry which is preliminary data.</text>
</comment>
<feature type="non-terminal residue" evidence="2">
    <location>
        <position position="65"/>
    </location>
</feature>